<comment type="subcellular location">
    <subcellularLocation>
        <location evidence="1">Lysosome</location>
    </subcellularLocation>
    <subcellularLocation>
        <location evidence="2">Nucleus</location>
        <location evidence="2">Nuclear pore complex</location>
    </subcellularLocation>
</comment>
<dbReference type="GO" id="GO:0032008">
    <property type="term" value="P:positive regulation of TOR signaling"/>
    <property type="evidence" value="ECO:0007669"/>
    <property type="project" value="TreeGrafter"/>
</dbReference>
<dbReference type="GO" id="GO:0032527">
    <property type="term" value="P:protein exit from endoplasmic reticulum"/>
    <property type="evidence" value="ECO:0007669"/>
    <property type="project" value="TreeGrafter"/>
</dbReference>
<keyword evidence="7" id="KW-0677">Repeat</keyword>
<dbReference type="InterPro" id="IPR001680">
    <property type="entry name" value="WD40_rpt"/>
</dbReference>
<dbReference type="InterPro" id="IPR037363">
    <property type="entry name" value="Sec13/Seh1_fam"/>
</dbReference>
<keyword evidence="8" id="KW-0509">mRNA transport</keyword>
<keyword evidence="13" id="KW-0539">Nucleus</keyword>
<dbReference type="GO" id="GO:0030127">
    <property type="term" value="C:COPII vesicle coat"/>
    <property type="evidence" value="ECO:0007669"/>
    <property type="project" value="TreeGrafter"/>
</dbReference>
<organism evidence="14">
    <name type="scientific">Cuerna arida</name>
    <dbReference type="NCBI Taxonomy" id="1464854"/>
    <lineage>
        <taxon>Eukaryota</taxon>
        <taxon>Metazoa</taxon>
        <taxon>Ecdysozoa</taxon>
        <taxon>Arthropoda</taxon>
        <taxon>Hexapoda</taxon>
        <taxon>Insecta</taxon>
        <taxon>Pterygota</taxon>
        <taxon>Neoptera</taxon>
        <taxon>Paraneoptera</taxon>
        <taxon>Hemiptera</taxon>
        <taxon>Auchenorrhyncha</taxon>
        <taxon>Membracoidea</taxon>
        <taxon>Cicadellidae</taxon>
        <taxon>Cicadellinae</taxon>
        <taxon>Proconiini</taxon>
        <taxon>Cuerna</taxon>
    </lineage>
</organism>
<dbReference type="InterPro" id="IPR015943">
    <property type="entry name" value="WD40/YVTN_repeat-like_dom_sf"/>
</dbReference>
<dbReference type="GO" id="GO:0051028">
    <property type="term" value="P:mRNA transport"/>
    <property type="evidence" value="ECO:0007669"/>
    <property type="project" value="UniProtKB-KW"/>
</dbReference>
<accession>A0A1B6ELY6</accession>
<keyword evidence="6" id="KW-0853">WD repeat</keyword>
<dbReference type="GO" id="GO:0005198">
    <property type="term" value="F:structural molecule activity"/>
    <property type="evidence" value="ECO:0007669"/>
    <property type="project" value="InterPro"/>
</dbReference>
<keyword evidence="5" id="KW-0813">Transport</keyword>
<evidence type="ECO:0000256" key="3">
    <source>
        <dbReference type="ARBA" id="ARBA00010102"/>
    </source>
</evidence>
<dbReference type="GO" id="GO:0005764">
    <property type="term" value="C:lysosome"/>
    <property type="evidence" value="ECO:0007669"/>
    <property type="project" value="UniProtKB-SubCell"/>
</dbReference>
<dbReference type="Pfam" id="PF00400">
    <property type="entry name" value="WD40"/>
    <property type="match status" value="3"/>
</dbReference>
<evidence type="ECO:0000256" key="11">
    <source>
        <dbReference type="ARBA" id="ARBA00023132"/>
    </source>
</evidence>
<evidence type="ECO:0000256" key="10">
    <source>
        <dbReference type="ARBA" id="ARBA00023010"/>
    </source>
</evidence>
<evidence type="ECO:0000256" key="7">
    <source>
        <dbReference type="ARBA" id="ARBA00022737"/>
    </source>
</evidence>
<evidence type="ECO:0000256" key="6">
    <source>
        <dbReference type="ARBA" id="ARBA00022574"/>
    </source>
</evidence>
<dbReference type="SMART" id="SM00320">
    <property type="entry name" value="WD40"/>
    <property type="match status" value="3"/>
</dbReference>
<dbReference type="SUPFAM" id="SSF50978">
    <property type="entry name" value="WD40 repeat-like"/>
    <property type="match status" value="1"/>
</dbReference>
<name>A0A1B6ELY6_9HEMI</name>
<evidence type="ECO:0000256" key="2">
    <source>
        <dbReference type="ARBA" id="ARBA00004567"/>
    </source>
</evidence>
<proteinExistence type="inferred from homology"/>
<dbReference type="PANTHER" id="PTHR11024">
    <property type="entry name" value="NUCLEAR PORE COMPLEX PROTEIN SEC13 / SEH1 FAMILY MEMBER"/>
    <property type="match status" value="1"/>
</dbReference>
<dbReference type="PANTHER" id="PTHR11024:SF2">
    <property type="entry name" value="PROTEIN SEC13 HOMOLOG"/>
    <property type="match status" value="1"/>
</dbReference>
<keyword evidence="10" id="KW-0811">Translocation</keyword>
<feature type="non-terminal residue" evidence="14">
    <location>
        <position position="151"/>
    </location>
</feature>
<protein>
    <recommendedName>
        <fullName evidence="4">Protein SEC13 homolog</fullName>
    </recommendedName>
</protein>
<evidence type="ECO:0000256" key="5">
    <source>
        <dbReference type="ARBA" id="ARBA00022448"/>
    </source>
</evidence>
<evidence type="ECO:0000256" key="1">
    <source>
        <dbReference type="ARBA" id="ARBA00004371"/>
    </source>
</evidence>
<dbReference type="GO" id="GO:0006606">
    <property type="term" value="P:protein import into nucleus"/>
    <property type="evidence" value="ECO:0007669"/>
    <property type="project" value="TreeGrafter"/>
</dbReference>
<dbReference type="Gene3D" id="2.130.10.10">
    <property type="entry name" value="YVTN repeat-like/Quinoprotein amine dehydrogenase"/>
    <property type="match status" value="1"/>
</dbReference>
<reference evidence="14" key="1">
    <citation type="submission" date="2015-11" db="EMBL/GenBank/DDBJ databases">
        <title>De novo transcriptome assembly of four potential Pierce s Disease insect vectors from Arizona vineyards.</title>
        <authorList>
            <person name="Tassone E.E."/>
        </authorList>
    </citation>
    <scope>NUCLEOTIDE SEQUENCE</scope>
</reference>
<dbReference type="AlphaFoldDB" id="A0A1B6ELY6"/>
<keyword evidence="12" id="KW-0458">Lysosome</keyword>
<dbReference type="GO" id="GO:0031080">
    <property type="term" value="C:nuclear pore outer ring"/>
    <property type="evidence" value="ECO:0007669"/>
    <property type="project" value="TreeGrafter"/>
</dbReference>
<evidence type="ECO:0000256" key="13">
    <source>
        <dbReference type="ARBA" id="ARBA00023242"/>
    </source>
</evidence>
<feature type="non-terminal residue" evidence="14">
    <location>
        <position position="1"/>
    </location>
</feature>
<evidence type="ECO:0000256" key="12">
    <source>
        <dbReference type="ARBA" id="ARBA00023228"/>
    </source>
</evidence>
<evidence type="ECO:0000256" key="9">
    <source>
        <dbReference type="ARBA" id="ARBA00022927"/>
    </source>
</evidence>
<evidence type="ECO:0000256" key="4">
    <source>
        <dbReference type="ARBA" id="ARBA00019195"/>
    </source>
</evidence>
<gene>
    <name evidence="14" type="ORF">g.3509</name>
</gene>
<evidence type="ECO:0000313" key="14">
    <source>
        <dbReference type="EMBL" id="JAS38918.1"/>
    </source>
</evidence>
<dbReference type="GO" id="GO:0090114">
    <property type="term" value="P:COPII-coated vesicle budding"/>
    <property type="evidence" value="ECO:0007669"/>
    <property type="project" value="TreeGrafter"/>
</dbReference>
<sequence length="151" mass="17048">KKILNAHSYGVNTVSWSSAYDKISILSHNTDSEYVEKKRLVSGGGDSLIKIWKEVNGEWFEDAKLDLHSNSIRDVSWSSSLCSQEYFIASCADDFKVYVWSSTDLQNWSPVLLNVFSENVWSVSWSLTGEVLAVAYGQNKVSLWRLNAEGK</sequence>
<keyword evidence="9" id="KW-0653">Protein transport</keyword>
<keyword evidence="11" id="KW-0906">Nuclear pore complex</keyword>
<dbReference type="EMBL" id="GECZ01030851">
    <property type="protein sequence ID" value="JAS38918.1"/>
    <property type="molecule type" value="Transcribed_RNA"/>
</dbReference>
<evidence type="ECO:0000256" key="8">
    <source>
        <dbReference type="ARBA" id="ARBA00022816"/>
    </source>
</evidence>
<dbReference type="InterPro" id="IPR036322">
    <property type="entry name" value="WD40_repeat_dom_sf"/>
</dbReference>
<comment type="similarity">
    <text evidence="3">Belongs to the WD repeat SEC13 family.</text>
</comment>